<evidence type="ECO:0000313" key="5">
    <source>
        <dbReference type="Proteomes" id="UP000001058"/>
    </source>
</evidence>
<reference evidence="4 5" key="1">
    <citation type="journal article" date="2010" name="Science">
        <title>Genomic analysis of organismal complexity in the multicellular green alga Volvox carteri.</title>
        <authorList>
            <person name="Prochnik S.E."/>
            <person name="Umen J."/>
            <person name="Nedelcu A.M."/>
            <person name="Hallmann A."/>
            <person name="Miller S.M."/>
            <person name="Nishii I."/>
            <person name="Ferris P."/>
            <person name="Kuo A."/>
            <person name="Mitros T."/>
            <person name="Fritz-Laylin L.K."/>
            <person name="Hellsten U."/>
            <person name="Chapman J."/>
            <person name="Simakov O."/>
            <person name="Rensing S.A."/>
            <person name="Terry A."/>
            <person name="Pangilinan J."/>
            <person name="Kapitonov V."/>
            <person name="Jurka J."/>
            <person name="Salamov A."/>
            <person name="Shapiro H."/>
            <person name="Schmutz J."/>
            <person name="Grimwood J."/>
            <person name="Lindquist E."/>
            <person name="Lucas S."/>
            <person name="Grigoriev I.V."/>
            <person name="Schmitt R."/>
            <person name="Kirk D."/>
            <person name="Rokhsar D.S."/>
        </authorList>
    </citation>
    <scope>NUCLEOTIDE SEQUENCE [LARGE SCALE GENOMIC DNA]</scope>
    <source>
        <strain evidence="5">f. Nagariensis / Eve</strain>
    </source>
</reference>
<accession>D8TRY5</accession>
<dbReference type="Proteomes" id="UP000001058">
    <property type="component" value="Unassembled WGS sequence"/>
</dbReference>
<dbReference type="GeneID" id="9623813"/>
<dbReference type="InParanoid" id="D8TRY5"/>
<keyword evidence="5" id="KW-1185">Reference proteome</keyword>
<dbReference type="SUPFAM" id="SSF54909">
    <property type="entry name" value="Dimeric alpha+beta barrel"/>
    <property type="match status" value="1"/>
</dbReference>
<gene>
    <name evidence="4" type="ORF">VOLCADRAFT_89483</name>
</gene>
<evidence type="ECO:0000259" key="3">
    <source>
        <dbReference type="Pfam" id="PF03992"/>
    </source>
</evidence>
<evidence type="ECO:0000256" key="1">
    <source>
        <dbReference type="SAM" id="Coils"/>
    </source>
</evidence>
<keyword evidence="1" id="KW-0175">Coiled coil</keyword>
<dbReference type="InterPro" id="IPR007138">
    <property type="entry name" value="ABM_dom"/>
</dbReference>
<dbReference type="RefSeq" id="XP_002949237.1">
    <property type="nucleotide sequence ID" value="XM_002949191.1"/>
</dbReference>
<organism evidence="5">
    <name type="scientific">Volvox carteri f. nagariensis</name>
    <dbReference type="NCBI Taxonomy" id="3068"/>
    <lineage>
        <taxon>Eukaryota</taxon>
        <taxon>Viridiplantae</taxon>
        <taxon>Chlorophyta</taxon>
        <taxon>core chlorophytes</taxon>
        <taxon>Chlorophyceae</taxon>
        <taxon>CS clade</taxon>
        <taxon>Chlamydomonadales</taxon>
        <taxon>Volvocaceae</taxon>
        <taxon>Volvox</taxon>
    </lineage>
</organism>
<dbReference type="Gene3D" id="3.30.70.100">
    <property type="match status" value="1"/>
</dbReference>
<feature type="region of interest" description="Disordered" evidence="2">
    <location>
        <begin position="1"/>
        <end position="34"/>
    </location>
</feature>
<protein>
    <recommendedName>
        <fullName evidence="3">ABM domain-containing protein</fullName>
    </recommendedName>
</protein>
<dbReference type="AlphaFoldDB" id="D8TRY5"/>
<feature type="coiled-coil region" evidence="1">
    <location>
        <begin position="359"/>
        <end position="407"/>
    </location>
</feature>
<dbReference type="Pfam" id="PF03992">
    <property type="entry name" value="ABM"/>
    <property type="match status" value="1"/>
</dbReference>
<dbReference type="InterPro" id="IPR011008">
    <property type="entry name" value="Dimeric_a/b-barrel"/>
</dbReference>
<dbReference type="STRING" id="3068.D8TRY5"/>
<dbReference type="KEGG" id="vcn:VOLCADRAFT_89483"/>
<feature type="domain" description="ABM" evidence="3">
    <location>
        <begin position="542"/>
        <end position="611"/>
    </location>
</feature>
<name>D8TRY5_VOLCA</name>
<dbReference type="OrthoDB" id="566406at2759"/>
<feature type="coiled-coil region" evidence="1">
    <location>
        <begin position="124"/>
        <end position="242"/>
    </location>
</feature>
<sequence>MKCVHKRSRSWGPLSRATTAHGQKYNPSSSDDPLKNLDLKNLNDLPLAKLSETANAVWERIRASGLNVKVMPVSLNSRLLPPNLVPGGLQAPAAPPSNGVSRGPPGDVPSVAVAERFPSGAGKEQRLMAALAEAQEEKRQLADRTEVLRANLSVLEDKNAKMARELASAEAGRDDALRLRDQLLAERDHLATQLREAHEELKRASEGMEVREGALEALRQSQKQLQEELQDAVARLQAVDRSTEELRTQLTSLESSRAAAASERDDLACHLQELVEQLNDLFSAEQAVDAAAATTAAPGGGDIPAAAPSAASAAAHLDQLRATTEGAFAALRVARTELGLLRSENQHLAQRAEALTSCNTELAAAADILKQQVAEARTELDEQRREAAELRSREAALQAELATAVSERRAAEAAVAAQVAQREELAAAVVQLTAFRDAAAAAGLGHVELAQMVTQITTLKEQLSVSRASETELKRRLAAAEVALLDSRRAAAATEAGLVSELEASRRDAAELRAVLHSRTLATQAARRAGMPLAPAEGHLVNTNRFWVPADVMYDFVKAVAAREAVLVEARGFLAISVLSEEHNVMVVSTQWDSPTSFESWSRSAAARRHHYPAGVYQFAPRRGEGVPEDYLPFKDLGVTTGGGSSH</sequence>
<dbReference type="EMBL" id="GL378334">
    <property type="protein sequence ID" value="EFJ49730.1"/>
    <property type="molecule type" value="Genomic_DNA"/>
</dbReference>
<proteinExistence type="predicted"/>
<evidence type="ECO:0000256" key="2">
    <source>
        <dbReference type="SAM" id="MobiDB-lite"/>
    </source>
</evidence>
<evidence type="ECO:0000313" key="4">
    <source>
        <dbReference type="EMBL" id="EFJ49730.1"/>
    </source>
</evidence>